<feature type="compositionally biased region" description="Low complexity" evidence="1">
    <location>
        <begin position="470"/>
        <end position="492"/>
    </location>
</feature>
<feature type="region of interest" description="Disordered" evidence="1">
    <location>
        <begin position="1"/>
        <end position="48"/>
    </location>
</feature>
<keyword evidence="3" id="KW-1185">Reference proteome</keyword>
<reference evidence="2 3" key="1">
    <citation type="submission" date="2017-11" db="EMBL/GenBank/DDBJ databases">
        <title>De novo assembly and phasing of dikaryotic genomes from two isolates of Puccinia coronata f. sp. avenae, the causal agent of oat crown rust.</title>
        <authorList>
            <person name="Miller M.E."/>
            <person name="Zhang Y."/>
            <person name="Omidvar V."/>
            <person name="Sperschneider J."/>
            <person name="Schwessinger B."/>
            <person name="Raley C."/>
            <person name="Palmer J.M."/>
            <person name="Garnica D."/>
            <person name="Upadhyaya N."/>
            <person name="Rathjen J."/>
            <person name="Taylor J.M."/>
            <person name="Park R.F."/>
            <person name="Dodds P.N."/>
            <person name="Hirsch C.D."/>
            <person name="Kianian S.F."/>
            <person name="Figueroa M."/>
        </authorList>
    </citation>
    <scope>NUCLEOTIDE SEQUENCE [LARGE SCALE GENOMIC DNA]</scope>
    <source>
        <strain evidence="2">12NC29</strain>
    </source>
</reference>
<dbReference type="STRING" id="200324.A0A2N5W0Q0"/>
<feature type="compositionally biased region" description="Low complexity" evidence="1">
    <location>
        <begin position="32"/>
        <end position="42"/>
    </location>
</feature>
<feature type="compositionally biased region" description="Polar residues" evidence="1">
    <location>
        <begin position="349"/>
        <end position="381"/>
    </location>
</feature>
<gene>
    <name evidence="2" type="ORF">PCANC_02253</name>
</gene>
<accession>A0A2N5W0Q0</accession>
<dbReference type="Proteomes" id="UP000235388">
    <property type="component" value="Unassembled WGS sequence"/>
</dbReference>
<dbReference type="OrthoDB" id="8922241at2759"/>
<organism evidence="2 3">
    <name type="scientific">Puccinia coronata f. sp. avenae</name>
    <dbReference type="NCBI Taxonomy" id="200324"/>
    <lineage>
        <taxon>Eukaryota</taxon>
        <taxon>Fungi</taxon>
        <taxon>Dikarya</taxon>
        <taxon>Basidiomycota</taxon>
        <taxon>Pucciniomycotina</taxon>
        <taxon>Pucciniomycetes</taxon>
        <taxon>Pucciniales</taxon>
        <taxon>Pucciniaceae</taxon>
        <taxon>Puccinia</taxon>
    </lineage>
</organism>
<evidence type="ECO:0008006" key="4">
    <source>
        <dbReference type="Google" id="ProtNLM"/>
    </source>
</evidence>
<feature type="region of interest" description="Disordered" evidence="1">
    <location>
        <begin position="512"/>
        <end position="534"/>
    </location>
</feature>
<dbReference type="AlphaFoldDB" id="A0A2N5W0Q0"/>
<protein>
    <recommendedName>
        <fullName evidence="4">C2H2-type domain-containing protein</fullName>
    </recommendedName>
</protein>
<dbReference type="InterPro" id="IPR036236">
    <property type="entry name" value="Znf_C2H2_sf"/>
</dbReference>
<dbReference type="SUPFAM" id="SSF57667">
    <property type="entry name" value="beta-beta-alpha zinc fingers"/>
    <property type="match status" value="1"/>
</dbReference>
<comment type="caution">
    <text evidence="2">The sequence shown here is derived from an EMBL/GenBank/DDBJ whole genome shotgun (WGS) entry which is preliminary data.</text>
</comment>
<feature type="region of interest" description="Disordered" evidence="1">
    <location>
        <begin position="345"/>
        <end position="410"/>
    </location>
</feature>
<sequence length="778" mass="83770">MTLSPAGHQFIPRRSSSSHQDAGLYSNDHEPNNPQVTNNTPVRSMPTSAGEILGYFNSTRPPLDFVQSHCNDNNHGLDINSSHNPPSSTAGQSNDPHLPHPLALPSSFLPAFNHTQSHHHQPLIVNAKGGAKKLSPAQKATTRQKKRPSSHIGTGSEPIPLTGSRVDQPNVTPPSTELASKNNHPKSSNPANSPLKKNGKPLAKCPFCGMTFKKLEHCQRHERTLLAAASYPASGRSADAVPLKGHIPGHPIGWGSSVDMNRWGITRAPMESYHCGYISHLLYLPYCPHHRDVLVLSSSADPDPSLVTTGGHVTPQRMSPLDYTLARPYSCTVCLKTFARQSDGKISVKKSSAPAQPTQASPSSNSAPKQTSRNQISSPIRSSFDMLTGPGASQSSFASPPHAHKPVTRERGCSLSVLEHSSFPGHLGRDPSMISSGPRQSISLPLQRSQEQFAQPPRQAAYPFYHHQAPPSSSQPSINNLSSPSDSSTGYSYVEPVGGPRRGSWCPGGSNWNEFAPMPPDDLGPPPSTRSYRHQPQHLSLEGASWSKTLTNTFGLVQSGIGPVPLSAPPTCTDWGAPLIGSGAPETSNSMAGSFVGPSWETLPPYESRPSILPGWSGLGRLEEEEHIKLEPESSINSAVTSQLLLSSPSQPGSFDNENNCPIGLSSAEMAREPPSEANQSVSWSFPKGGTLSYAYTGLEHDPVNPAGFTPSDPIECFGNVWQTPPQNQTVETFHPGYWNQPVCAGSQDEDRKRTALNSNGLPTRNPWEENHIVELNF</sequence>
<name>A0A2N5W0Q0_9BASI</name>
<feature type="region of interest" description="Disordered" evidence="1">
    <location>
        <begin position="464"/>
        <end position="495"/>
    </location>
</feature>
<evidence type="ECO:0000313" key="3">
    <source>
        <dbReference type="Proteomes" id="UP000235388"/>
    </source>
</evidence>
<proteinExistence type="predicted"/>
<dbReference type="EMBL" id="PGCJ01000027">
    <property type="protein sequence ID" value="PLW55838.1"/>
    <property type="molecule type" value="Genomic_DNA"/>
</dbReference>
<evidence type="ECO:0000313" key="2">
    <source>
        <dbReference type="EMBL" id="PLW55838.1"/>
    </source>
</evidence>
<feature type="compositionally biased region" description="Pro residues" evidence="1">
    <location>
        <begin position="517"/>
        <end position="528"/>
    </location>
</feature>
<feature type="compositionally biased region" description="Low complexity" evidence="1">
    <location>
        <begin position="100"/>
        <end position="112"/>
    </location>
</feature>
<evidence type="ECO:0000256" key="1">
    <source>
        <dbReference type="SAM" id="MobiDB-lite"/>
    </source>
</evidence>
<feature type="compositionally biased region" description="Polar residues" evidence="1">
    <location>
        <begin position="68"/>
        <end position="95"/>
    </location>
</feature>
<feature type="region of interest" description="Disordered" evidence="1">
    <location>
        <begin position="66"/>
        <end position="198"/>
    </location>
</feature>
<feature type="compositionally biased region" description="Polar residues" evidence="1">
    <location>
        <begin position="165"/>
        <end position="192"/>
    </location>
</feature>
<feature type="region of interest" description="Disordered" evidence="1">
    <location>
        <begin position="647"/>
        <end position="666"/>
    </location>
</feature>